<sequence>MLDFSNIKAKSVDENDKPTQHTFSIAEFLKHIDRADYKYYNDMTEDERKEFTPYTVLRWVSSLDDSLQVTFPSSKVENVFGKWKAGGKEALTELVKELNSTGVNVTSVTKYCHSDYDWRIKFAVQSNDDANKLIAAMTEFSIAGGQIISLVDSDVVRYQLIMLNDMVNDGFWDMKEHPELVYQLLCSVHDMLGGKELPRNWLNFSKSFKRANNELFELIKSTQPDSIATQMNEDEYKIVLLQYNKKTFESFLEDIGLQEKEMKSMMKLFKEECKKYGKEIK</sequence>
<reference evidence="1" key="1">
    <citation type="submission" date="2024-05" db="EMBL/GenBank/DDBJ databases">
        <authorList>
            <person name="Badawy S."/>
            <person name="Skurnik M."/>
        </authorList>
    </citation>
    <scope>NUCLEOTIDE SEQUENCE</scope>
</reference>
<dbReference type="EMBL" id="PP777464">
    <property type="protein sequence ID" value="XBS49460.1"/>
    <property type="molecule type" value="Genomic_DNA"/>
</dbReference>
<accession>A0AAU7PH79</accession>
<name>A0AAU7PH79_9CAUD</name>
<organism evidence="1">
    <name type="scientific">Escherichia phage fEgEco12</name>
    <dbReference type="NCBI Taxonomy" id="3158837"/>
    <lineage>
        <taxon>Viruses</taxon>
        <taxon>Duplodnaviria</taxon>
        <taxon>Heunggongvirae</taxon>
        <taxon>Uroviricota</taxon>
        <taxon>Caudoviricetes</taxon>
    </lineage>
</organism>
<proteinExistence type="predicted"/>
<protein>
    <submittedName>
        <fullName evidence="1">Uncharacterized protein</fullName>
    </submittedName>
</protein>
<evidence type="ECO:0000313" key="1">
    <source>
        <dbReference type="EMBL" id="XBS49460.1"/>
    </source>
</evidence>